<dbReference type="Pfam" id="PF03364">
    <property type="entry name" value="Polyketide_cyc"/>
    <property type="match status" value="1"/>
</dbReference>
<dbReference type="SUPFAM" id="SSF55961">
    <property type="entry name" value="Bet v1-like"/>
    <property type="match status" value="1"/>
</dbReference>
<reference evidence="4 5" key="1">
    <citation type="submission" date="2016-10" db="EMBL/GenBank/DDBJ databases">
        <authorList>
            <person name="Varghese N."/>
            <person name="Submissions S."/>
        </authorList>
    </citation>
    <scope>NUCLEOTIDE SEQUENCE [LARGE SCALE GENOMIC DNA]</scope>
    <source>
        <strain evidence="5">ATCC 20501</strain>
        <strain evidence="3 4">CGMCC 4.3529</strain>
    </source>
</reference>
<name>A0A1H5V0M2_9PSEU</name>
<organism evidence="2 5">
    <name type="scientific">Saccharopolyspora kobensis</name>
    <dbReference type="NCBI Taxonomy" id="146035"/>
    <lineage>
        <taxon>Bacteria</taxon>
        <taxon>Bacillati</taxon>
        <taxon>Actinomycetota</taxon>
        <taxon>Actinomycetes</taxon>
        <taxon>Pseudonocardiales</taxon>
        <taxon>Pseudonocardiaceae</taxon>
        <taxon>Saccharopolyspora</taxon>
    </lineage>
</organism>
<dbReference type="EMBL" id="FOME01000001">
    <property type="protein sequence ID" value="SFC67369.1"/>
    <property type="molecule type" value="Genomic_DNA"/>
</dbReference>
<reference evidence="2" key="2">
    <citation type="submission" date="2016-10" db="EMBL/GenBank/DDBJ databases">
        <authorList>
            <person name="de Groot N.N."/>
        </authorList>
    </citation>
    <scope>NUCLEOTIDE SEQUENCE [LARGE SCALE GENOMIC DNA]</scope>
    <source>
        <strain evidence="2">ATCC 20501</strain>
    </source>
</reference>
<proteinExistence type="predicted"/>
<dbReference type="CDD" id="cd08860">
    <property type="entry name" value="TcmN_ARO-CYC_like"/>
    <property type="match status" value="1"/>
</dbReference>
<dbReference type="Proteomes" id="UP000199690">
    <property type="component" value="Unassembled WGS sequence"/>
</dbReference>
<evidence type="ECO:0000313" key="5">
    <source>
        <dbReference type="Proteomes" id="UP000236729"/>
    </source>
</evidence>
<evidence type="ECO:0000313" key="3">
    <source>
        <dbReference type="EMBL" id="SFC67369.1"/>
    </source>
</evidence>
<dbReference type="AlphaFoldDB" id="A0A1H5V0M2"/>
<dbReference type="InterPro" id="IPR005031">
    <property type="entry name" value="COQ10_START"/>
</dbReference>
<accession>A0A1H5V0M2</accession>
<evidence type="ECO:0000259" key="1">
    <source>
        <dbReference type="Pfam" id="PF03364"/>
    </source>
</evidence>
<keyword evidence="4" id="KW-1185">Reference proteome</keyword>
<evidence type="ECO:0000313" key="4">
    <source>
        <dbReference type="Proteomes" id="UP000199690"/>
    </source>
</evidence>
<dbReference type="EMBL" id="FNVB01000002">
    <property type="protein sequence ID" value="SEF80241.1"/>
    <property type="molecule type" value="Genomic_DNA"/>
</dbReference>
<feature type="domain" description="Coenzyme Q-binding protein COQ10 START" evidence="1">
    <location>
        <begin position="11"/>
        <end position="125"/>
    </location>
</feature>
<dbReference type="SMR" id="A0A1H5V0M2"/>
<dbReference type="InterPro" id="IPR023393">
    <property type="entry name" value="START-like_dom_sf"/>
</dbReference>
<evidence type="ECO:0000313" key="2">
    <source>
        <dbReference type="EMBL" id="SEF80241.1"/>
    </source>
</evidence>
<gene>
    <name evidence="2" type="ORF">SAMN02982929_00708</name>
    <name evidence="3" type="ORF">SAMN05216506_1011363</name>
</gene>
<sequence>MAGHTDNEITIAAPLRFVWDRTNDVEDWPNLFSEYDSVQVLEREGDRVLFRLTTRPDSSGRAWSWVSERIADPATRTVHARRVETGPFGRMNIRWTYEEVDDGVRMRWIQDFTMKPDAPIDDEAMTERINANTRVQMALIKRKLEAAAVAP</sequence>
<dbReference type="Proteomes" id="UP000236729">
    <property type="component" value="Unassembled WGS sequence"/>
</dbReference>
<protein>
    <submittedName>
        <fullName evidence="2">Aromatase</fullName>
    </submittedName>
</protein>
<dbReference type="Gene3D" id="3.30.530.20">
    <property type="match status" value="1"/>
</dbReference>
<accession>A0A1I1L2V6</accession>
<dbReference type="RefSeq" id="WP_093347302.1">
    <property type="nucleotide sequence ID" value="NZ_FNVB01000002.1"/>
</dbReference>